<comment type="similarity">
    <text evidence="3">Belongs to the peptidase C19 family.</text>
</comment>
<evidence type="ECO:0000313" key="7">
    <source>
        <dbReference type="Proteomes" id="UP001591681"/>
    </source>
</evidence>
<organism evidence="6 7">
    <name type="scientific">Coilia grayii</name>
    <name type="common">Gray's grenadier anchovy</name>
    <dbReference type="NCBI Taxonomy" id="363190"/>
    <lineage>
        <taxon>Eukaryota</taxon>
        <taxon>Metazoa</taxon>
        <taxon>Chordata</taxon>
        <taxon>Craniata</taxon>
        <taxon>Vertebrata</taxon>
        <taxon>Euteleostomi</taxon>
        <taxon>Actinopterygii</taxon>
        <taxon>Neopterygii</taxon>
        <taxon>Teleostei</taxon>
        <taxon>Clupei</taxon>
        <taxon>Clupeiformes</taxon>
        <taxon>Clupeoidei</taxon>
        <taxon>Engraulidae</taxon>
        <taxon>Coilinae</taxon>
        <taxon>Coilia</taxon>
    </lineage>
</organism>
<keyword evidence="3" id="KW-0788">Thiol protease</keyword>
<dbReference type="SUPFAM" id="SSF54001">
    <property type="entry name" value="Cysteine proteinases"/>
    <property type="match status" value="1"/>
</dbReference>
<evidence type="ECO:0000256" key="1">
    <source>
        <dbReference type="ARBA" id="ARBA00000707"/>
    </source>
</evidence>
<keyword evidence="3" id="KW-0833">Ubl conjugation pathway</keyword>
<protein>
    <recommendedName>
        <fullName evidence="3">Ubiquitin carboxyl-terminal hydrolase</fullName>
        <ecNumber evidence="3">3.4.19.12</ecNumber>
    </recommendedName>
</protein>
<evidence type="ECO:0000256" key="4">
    <source>
        <dbReference type="SAM" id="MobiDB-lite"/>
    </source>
</evidence>
<sequence length="768" mass="86790">MVPLSTMSMKARVMVVREIPWALEECPFSEPVNIASAGNGLCAPGLFKSRKVRPVAKVKKSSICLAQNSPKEFFLALLERAAIEELCDKVNGIFEEDLTIDCENTDLAQVHYFDFIMWIAITLRIGLHTEASPGQPIRITLSIENWLEKLSGSFQNTLLCLRRRGEDEHWETLHALRKHISRRFQETYTPGQQLLVKKFSLLVDGQVCPLNMAVLFEVSTGYVCNFYLYSMPLLQKGSEASVLEQLLHHLLKPYVNKGYHVQLDSSVFMEGKLAEIFSGLGFHLKFVNFGLNDQTSENECSAFVEQTSNLLQSHLQGWLGPAVLSSLAFRDLLFQGFWLIVHLTTINSYVMHSMPAMKTERQMNLREFVKVLASQLPMEYFLASPETSDARNSSDWSHNSNARTWSSNSGRYPDLSSSSGVTKARHQPGLCGLMNSGNSCYMNAVLQCLCSTVPLVEHFLNEQTKEDITRRCCEVAEAFITLLETVWLGQKDIWSPSKVRGKLCGHHSLFSNNSQQDAQEFLLFLFNALHDDLVRKGSTVEKKVSKRSQSKKALPNSATDSSIITDLFEGQLNYVTLCLHCDNQTLSNQIFTILSLPIPPDSYKCPLEDCLALFFQQSTLTKGDQMWCPQCAVRRDTAVLTALSKPPEILILHLKRFECQGQTKKKLRTNVIFPLNNLDLTPYLSSASSQHSSYSLYGVVNHTGDLDMGHYTACCRSTMTRRWHVFDDATVESVHDFVVQSPNAYILLYSREQYSRPRVPGVRLYTTQ</sequence>
<comment type="caution">
    <text evidence="6">The sequence shown here is derived from an EMBL/GenBank/DDBJ whole genome shotgun (WGS) entry which is preliminary data.</text>
</comment>
<dbReference type="PANTHER" id="PTHR21646:SF11">
    <property type="entry name" value="INACTIVE UBIQUITIN CARBOXYL-TERMINAL HYDROLASE 50"/>
    <property type="match status" value="1"/>
</dbReference>
<comment type="catalytic activity">
    <reaction evidence="1 3">
        <text>Thiol-dependent hydrolysis of ester, thioester, amide, peptide and isopeptide bonds formed by the C-terminal Gly of ubiquitin (a 76-residue protein attached to proteins as an intracellular targeting signal).</text>
        <dbReference type="EC" id="3.4.19.12"/>
    </reaction>
</comment>
<dbReference type="InterPro" id="IPR018200">
    <property type="entry name" value="USP_CS"/>
</dbReference>
<keyword evidence="3" id="KW-0645">Protease</keyword>
<evidence type="ECO:0000259" key="5">
    <source>
        <dbReference type="PROSITE" id="PS50235"/>
    </source>
</evidence>
<dbReference type="PROSITE" id="PS00973">
    <property type="entry name" value="USP_2"/>
    <property type="match status" value="1"/>
</dbReference>
<dbReference type="CDD" id="cd02674">
    <property type="entry name" value="Peptidase_C19R"/>
    <property type="match status" value="1"/>
</dbReference>
<keyword evidence="7" id="KW-1185">Reference proteome</keyword>
<dbReference type="EMBL" id="JBHFQA010000013">
    <property type="protein sequence ID" value="KAL2088896.1"/>
    <property type="molecule type" value="Genomic_DNA"/>
</dbReference>
<accession>A0ABD1JPY0</accession>
<name>A0ABD1JPY0_9TELE</name>
<feature type="region of interest" description="Disordered" evidence="4">
    <location>
        <begin position="387"/>
        <end position="420"/>
    </location>
</feature>
<dbReference type="PROSITE" id="PS00972">
    <property type="entry name" value="USP_1"/>
    <property type="match status" value="1"/>
</dbReference>
<evidence type="ECO:0000256" key="2">
    <source>
        <dbReference type="ARBA" id="ARBA00022801"/>
    </source>
</evidence>
<keyword evidence="2 3" id="KW-0378">Hydrolase</keyword>
<dbReference type="EC" id="3.4.19.12" evidence="3"/>
<dbReference type="GO" id="GO:0004843">
    <property type="term" value="F:cysteine-type deubiquitinase activity"/>
    <property type="evidence" value="ECO:0007669"/>
    <property type="project" value="UniProtKB-UniRule"/>
</dbReference>
<feature type="domain" description="USP" evidence="5">
    <location>
        <begin position="431"/>
        <end position="752"/>
    </location>
</feature>
<dbReference type="Proteomes" id="UP001591681">
    <property type="component" value="Unassembled WGS sequence"/>
</dbReference>
<dbReference type="PROSITE" id="PS50235">
    <property type="entry name" value="USP_3"/>
    <property type="match status" value="1"/>
</dbReference>
<dbReference type="InterPro" id="IPR028889">
    <property type="entry name" value="USP"/>
</dbReference>
<dbReference type="Pfam" id="PF00443">
    <property type="entry name" value="UCH"/>
    <property type="match status" value="1"/>
</dbReference>
<dbReference type="AlphaFoldDB" id="A0ABD1JPY0"/>
<dbReference type="PANTHER" id="PTHR21646">
    <property type="entry name" value="UBIQUITIN CARBOXYL-TERMINAL HYDROLASE"/>
    <property type="match status" value="1"/>
</dbReference>
<evidence type="ECO:0000256" key="3">
    <source>
        <dbReference type="RuleBase" id="RU366025"/>
    </source>
</evidence>
<dbReference type="Gene3D" id="3.90.70.10">
    <property type="entry name" value="Cysteine proteinases"/>
    <property type="match status" value="1"/>
</dbReference>
<evidence type="ECO:0000313" key="6">
    <source>
        <dbReference type="EMBL" id="KAL2088896.1"/>
    </source>
</evidence>
<dbReference type="InterPro" id="IPR050185">
    <property type="entry name" value="Ub_carboxyl-term_hydrolase"/>
</dbReference>
<proteinExistence type="inferred from homology"/>
<dbReference type="InterPro" id="IPR001394">
    <property type="entry name" value="Peptidase_C19_UCH"/>
</dbReference>
<dbReference type="GO" id="GO:0006508">
    <property type="term" value="P:proteolysis"/>
    <property type="evidence" value="ECO:0007669"/>
    <property type="project" value="UniProtKB-KW"/>
</dbReference>
<reference evidence="6 7" key="1">
    <citation type="submission" date="2024-09" db="EMBL/GenBank/DDBJ databases">
        <title>A chromosome-level genome assembly of Gray's grenadier anchovy, Coilia grayii.</title>
        <authorList>
            <person name="Fu Z."/>
        </authorList>
    </citation>
    <scope>NUCLEOTIDE SEQUENCE [LARGE SCALE GENOMIC DNA]</scope>
    <source>
        <strain evidence="6">G4</strain>
        <tissue evidence="6">Muscle</tissue>
    </source>
</reference>
<gene>
    <name evidence="6" type="ORF">ACEWY4_015795</name>
</gene>
<dbReference type="InterPro" id="IPR038765">
    <property type="entry name" value="Papain-like_cys_pep_sf"/>
</dbReference>